<reference evidence="6 7" key="1">
    <citation type="submission" date="2019-10" db="EMBL/GenBank/DDBJ databases">
        <authorList>
            <person name="Karimi E."/>
        </authorList>
    </citation>
    <scope>NUCLEOTIDE SEQUENCE [LARGE SCALE GENOMIC DNA]</scope>
    <source>
        <strain evidence="6">Sphingobacterium sp. 8BC</strain>
    </source>
</reference>
<evidence type="ECO:0000256" key="4">
    <source>
        <dbReference type="SAM" id="SignalP"/>
    </source>
</evidence>
<dbReference type="Gene3D" id="2.170.130.10">
    <property type="entry name" value="TonB-dependent receptor, plug domain"/>
    <property type="match status" value="1"/>
</dbReference>
<proteinExistence type="predicted"/>
<gene>
    <name evidence="6" type="ORF">SPHINGO8BC_10043</name>
</gene>
<sequence>MKIKFLVLALCLTFSGVAQTRLNIYTTDKDSKKLQNITIRIKGEHFTHEIKSDETGNAEIFLPKSGKYLLSAISVGFNNTDTIVLASQPEQSIEMKLSKININIDTVSIVGTKRFMQIKKGSIIIDPENNPMMNSSNLWEMLKQVPTVQTTESGMLTVRTQVATVYIDGRRVYMGGSELMEYLRSTPSNDVDRIEVIANPNSTFPSDVATVINIKSKKLKTDGYRATVGNSLIKARYFSNIASARVDFKKYLFSGQIGSNFEDGKKYEKSDITTQYKDDMIWDVMQNSDNKTKGQKYYLNLGYDINKNNKLTLYSELKFNKNGLAINSDNGDPSADRLLAGDSIFIFKSMGNGKNRSFFVQGTYDLSWDTTNQSLKIQLEYGRNRNKLLNSRSINTVISDNKAKESLYQDSLPNGLNTFVANTTYSKKILGGNMITGVRLFYNSLTNESKTTELNRNSAFVADLSKSSFKYTEHTYTLYSEWEAELNKFYYRVGIKLENNRIQSNERLKNLQTKINWFNILPSLLIQWDLNEKNVWNLSYKNTFTRPDYYQLNPFERFTDNSAVNFKGNQNIKPQNNHTIDVSWTNNGVLSASVGGQYLKNFISTIILANENGNLYQQFDNFTAYIYYGNVNLNLSPKKWWRLLGTGNITYAYGDYRNVKRKSSSPLFDCRITNSFIIKNGWVFQIAQTYYSSMSDGYFKSESYNNTSLALQKKFTKPGITITGTFSDLFRNEIDRTSVLYNSLIYRTRKYNDTRFFRLSVSWNLGMQKIKTAERKESESEDAINRLKQK</sequence>
<dbReference type="RefSeq" id="WP_070562433.1">
    <property type="nucleotide sequence ID" value="NZ_DAIQJZ010000049.1"/>
</dbReference>
<feature type="chain" id="PRO_5024915791" description="Outer membrane protein beta-barrel domain-containing protein" evidence="4">
    <location>
        <begin position="21"/>
        <end position="790"/>
    </location>
</feature>
<dbReference type="SUPFAM" id="SSF56935">
    <property type="entry name" value="Porins"/>
    <property type="match status" value="1"/>
</dbReference>
<dbReference type="InterPro" id="IPR037066">
    <property type="entry name" value="Plug_dom_sf"/>
</dbReference>
<protein>
    <recommendedName>
        <fullName evidence="5">Outer membrane protein beta-barrel domain-containing protein</fullName>
    </recommendedName>
</protein>
<name>A0A653XKA4_SPHMU</name>
<dbReference type="InterPro" id="IPR041700">
    <property type="entry name" value="OMP_b-brl_3"/>
</dbReference>
<dbReference type="PANTHER" id="PTHR40980">
    <property type="entry name" value="PLUG DOMAIN-CONTAINING PROTEIN"/>
    <property type="match status" value="1"/>
</dbReference>
<keyword evidence="2" id="KW-0472">Membrane</keyword>
<accession>A0A653XKA4</accession>
<dbReference type="GO" id="GO:0009279">
    <property type="term" value="C:cell outer membrane"/>
    <property type="evidence" value="ECO:0007669"/>
    <property type="project" value="UniProtKB-SubCell"/>
</dbReference>
<dbReference type="PANTHER" id="PTHR40980:SF4">
    <property type="entry name" value="TONB-DEPENDENT RECEPTOR-LIKE BETA-BARREL DOMAIN-CONTAINING PROTEIN"/>
    <property type="match status" value="1"/>
</dbReference>
<dbReference type="AlphaFoldDB" id="A0A653XKA4"/>
<evidence type="ECO:0000259" key="5">
    <source>
        <dbReference type="Pfam" id="PF14905"/>
    </source>
</evidence>
<evidence type="ECO:0000313" key="7">
    <source>
        <dbReference type="Proteomes" id="UP000432350"/>
    </source>
</evidence>
<dbReference type="Gene3D" id="2.40.170.20">
    <property type="entry name" value="TonB-dependent receptor, beta-barrel domain"/>
    <property type="match status" value="1"/>
</dbReference>
<comment type="subcellular location">
    <subcellularLocation>
        <location evidence="1">Cell outer membrane</location>
    </subcellularLocation>
</comment>
<feature type="domain" description="Outer membrane protein beta-barrel" evidence="5">
    <location>
        <begin position="368"/>
        <end position="763"/>
    </location>
</feature>
<evidence type="ECO:0000313" key="6">
    <source>
        <dbReference type="EMBL" id="VXC30520.1"/>
    </source>
</evidence>
<organism evidence="6 7">
    <name type="scientific">Sphingobacterium multivorum</name>
    <dbReference type="NCBI Taxonomy" id="28454"/>
    <lineage>
        <taxon>Bacteria</taxon>
        <taxon>Pseudomonadati</taxon>
        <taxon>Bacteroidota</taxon>
        <taxon>Sphingobacteriia</taxon>
        <taxon>Sphingobacteriales</taxon>
        <taxon>Sphingobacteriaceae</taxon>
        <taxon>Sphingobacterium</taxon>
    </lineage>
</organism>
<evidence type="ECO:0000256" key="1">
    <source>
        <dbReference type="ARBA" id="ARBA00004442"/>
    </source>
</evidence>
<dbReference type="Pfam" id="PF14905">
    <property type="entry name" value="OMP_b-brl_3"/>
    <property type="match status" value="1"/>
</dbReference>
<dbReference type="EMBL" id="CABWMV010000001">
    <property type="protein sequence ID" value="VXC30520.1"/>
    <property type="molecule type" value="Genomic_DNA"/>
</dbReference>
<feature type="signal peptide" evidence="4">
    <location>
        <begin position="1"/>
        <end position="20"/>
    </location>
</feature>
<keyword evidence="3" id="KW-0998">Cell outer membrane</keyword>
<dbReference type="Proteomes" id="UP000432350">
    <property type="component" value="Unassembled WGS sequence"/>
</dbReference>
<dbReference type="InterPro" id="IPR036942">
    <property type="entry name" value="Beta-barrel_TonB_sf"/>
</dbReference>
<evidence type="ECO:0000256" key="3">
    <source>
        <dbReference type="ARBA" id="ARBA00023237"/>
    </source>
</evidence>
<evidence type="ECO:0000256" key="2">
    <source>
        <dbReference type="ARBA" id="ARBA00023136"/>
    </source>
</evidence>
<keyword evidence="4" id="KW-0732">Signal</keyword>